<dbReference type="GO" id="GO:0009007">
    <property type="term" value="F:site-specific DNA-methyltransferase (adenine-specific) activity"/>
    <property type="evidence" value="ECO:0007669"/>
    <property type="project" value="UniProtKB-EC"/>
</dbReference>
<comment type="catalytic activity">
    <reaction evidence="6">
        <text>a 2'-deoxyadenosine in DNA + S-adenosyl-L-methionine = an N(6)-methyl-2'-deoxyadenosine in DNA + S-adenosyl-L-homocysteine + H(+)</text>
        <dbReference type="Rhea" id="RHEA:15197"/>
        <dbReference type="Rhea" id="RHEA-COMP:12418"/>
        <dbReference type="Rhea" id="RHEA-COMP:12419"/>
        <dbReference type="ChEBI" id="CHEBI:15378"/>
        <dbReference type="ChEBI" id="CHEBI:57856"/>
        <dbReference type="ChEBI" id="CHEBI:59789"/>
        <dbReference type="ChEBI" id="CHEBI:90615"/>
        <dbReference type="ChEBI" id="CHEBI:90616"/>
        <dbReference type="EC" id="2.1.1.72"/>
    </reaction>
</comment>
<evidence type="ECO:0000256" key="4">
    <source>
        <dbReference type="ARBA" id="ARBA00022679"/>
    </source>
</evidence>
<evidence type="ECO:0000313" key="9">
    <source>
        <dbReference type="Proteomes" id="UP000442533"/>
    </source>
</evidence>
<evidence type="ECO:0000259" key="7">
    <source>
        <dbReference type="Pfam" id="PF02384"/>
    </source>
</evidence>
<name>A0A844H903_9RHOB</name>
<organism evidence="8 9">
    <name type="scientific">Paracoccus limosus</name>
    <dbReference type="NCBI Taxonomy" id="913252"/>
    <lineage>
        <taxon>Bacteria</taxon>
        <taxon>Pseudomonadati</taxon>
        <taxon>Pseudomonadota</taxon>
        <taxon>Alphaproteobacteria</taxon>
        <taxon>Rhodobacterales</taxon>
        <taxon>Paracoccaceae</taxon>
        <taxon>Paracoccus</taxon>
    </lineage>
</organism>
<dbReference type="SUPFAM" id="SSF53335">
    <property type="entry name" value="S-adenosyl-L-methionine-dependent methyltransferases"/>
    <property type="match status" value="1"/>
</dbReference>
<dbReference type="AlphaFoldDB" id="A0A844H903"/>
<dbReference type="Gene3D" id="3.40.50.150">
    <property type="entry name" value="Vaccinia Virus protein VP39"/>
    <property type="match status" value="1"/>
</dbReference>
<dbReference type="Pfam" id="PF02384">
    <property type="entry name" value="N6_Mtase"/>
    <property type="match status" value="1"/>
</dbReference>
<accession>A0A844H903</accession>
<comment type="caution">
    <text evidence="8">The sequence shown here is derived from an EMBL/GenBank/DDBJ whole genome shotgun (WGS) entry which is preliminary data.</text>
</comment>
<evidence type="ECO:0000256" key="2">
    <source>
        <dbReference type="ARBA" id="ARBA00011900"/>
    </source>
</evidence>
<proteinExistence type="inferred from homology"/>
<keyword evidence="9" id="KW-1185">Reference proteome</keyword>
<dbReference type="InterPro" id="IPR003356">
    <property type="entry name" value="DNA_methylase_A-5"/>
</dbReference>
<evidence type="ECO:0000313" key="8">
    <source>
        <dbReference type="EMBL" id="MTH36635.1"/>
    </source>
</evidence>
<keyword evidence="4" id="KW-0808">Transferase</keyword>
<sequence length="906" mass="101625">MKLAARYNERSFAIDLIGHLKIAISKVNRPVKDAGGEHTVSGEGGSLFPDVLLFGDRSNAVIMQGWELKMPDTSIDDVDFRENAEMKARILGLDSYLLWNVTIARLYRLDPTSDRFTIYREWNDLSDITTRKMVVPNKARWEALAEKILVELNDLLSDGYIQGRPFIESYRTGGITNLLLTNAPELEASLKKASISDTDFDAEMEQWWISHGAEYFKGTREAVLAQAILSNWIAKFMFANILREQDDRARTIETVEDETTPDEALEIFKRLSEEINFWTIFSDFIGLEKVTPQAWDHLLQFNGLLRDLRVGSVDQAQLSDILETTVEVTTRKLRGQYPTPLGLARLLARLAAKDISQDRVIDPCCGSGTIARANAELKLVTGELPAATVSAQVYASDQDPQAVQIATFAMTNPAMMHSPIRVFRRDAFTLTPETEVDFTDPSDGTVITEHLGEFDALTTNLPFIAQAGRKQYGNALARVKEAMGEDGKTFTGRSDVAAYLPLSLAQIIRPGGRMAMIITNSWLGTDWGDAFYRELSKRFELKTVITSGSGRWFGNSEVVTNILIAERIEDPDQQRGPIKFVTLKRRIEDLQSVEDVRDIARQIVAARPLDDVMTLRTVMPDALERFRSLGLSGSAQFVDCDWALDLPLIPLAKVAFIRRGERRGMNEFFYPRKPELIEDEYLVPLAKNMTELRRLSGQAQGVAFSCAETTRDLKRMGHIGALDWINAFATPAVIKKLSRAGKHWYQMDTDDLSSLVASVGYGERIFVGRLDPPAFCDQRLVPIKPAPDIDDKLLHALLNSTISMFLIEGLGFGRGLGVLDLNKDRMESSLHVLDPTVLDDAAADRILAAFQPLLQRDIMKVADELEASDRQAFDDVVLKEFGIETPRERIYDALRALFEIRMAAIR</sequence>
<dbReference type="GO" id="GO:0003677">
    <property type="term" value="F:DNA binding"/>
    <property type="evidence" value="ECO:0007669"/>
    <property type="project" value="InterPro"/>
</dbReference>
<dbReference type="EMBL" id="WMIF01000056">
    <property type="protein sequence ID" value="MTH36635.1"/>
    <property type="molecule type" value="Genomic_DNA"/>
</dbReference>
<dbReference type="GO" id="GO:0032259">
    <property type="term" value="P:methylation"/>
    <property type="evidence" value="ECO:0007669"/>
    <property type="project" value="UniProtKB-KW"/>
</dbReference>
<reference evidence="8 9" key="1">
    <citation type="submission" date="2019-11" db="EMBL/GenBank/DDBJ databases">
        <authorList>
            <person name="Dong K."/>
        </authorList>
    </citation>
    <scope>NUCLEOTIDE SEQUENCE [LARGE SCALE GENOMIC DNA]</scope>
    <source>
        <strain evidence="8 9">JCM 17370</strain>
    </source>
</reference>
<evidence type="ECO:0000256" key="6">
    <source>
        <dbReference type="ARBA" id="ARBA00047942"/>
    </source>
</evidence>
<protein>
    <recommendedName>
        <fullName evidence="2">site-specific DNA-methyltransferase (adenine-specific)</fullName>
        <ecNumber evidence="2">2.1.1.72</ecNumber>
    </recommendedName>
</protein>
<dbReference type="InterPro" id="IPR029063">
    <property type="entry name" value="SAM-dependent_MTases_sf"/>
</dbReference>
<dbReference type="InterPro" id="IPR050953">
    <property type="entry name" value="N4_N6_ade-DNA_methylase"/>
</dbReference>
<keyword evidence="5" id="KW-0949">S-adenosyl-L-methionine</keyword>
<evidence type="ECO:0000256" key="5">
    <source>
        <dbReference type="ARBA" id="ARBA00022691"/>
    </source>
</evidence>
<comment type="similarity">
    <text evidence="1">Belongs to the N(4)/N(6)-methyltransferase family.</text>
</comment>
<evidence type="ECO:0000256" key="1">
    <source>
        <dbReference type="ARBA" id="ARBA00006594"/>
    </source>
</evidence>
<gene>
    <name evidence="8" type="ORF">GL279_18845</name>
</gene>
<keyword evidence="3 8" id="KW-0489">Methyltransferase</keyword>
<dbReference type="GO" id="GO:0008170">
    <property type="term" value="F:N-methyltransferase activity"/>
    <property type="evidence" value="ECO:0007669"/>
    <property type="project" value="InterPro"/>
</dbReference>
<dbReference type="PANTHER" id="PTHR33841">
    <property type="entry name" value="DNA METHYLTRANSFERASE YEEA-RELATED"/>
    <property type="match status" value="1"/>
</dbReference>
<dbReference type="EC" id="2.1.1.72" evidence="2"/>
<dbReference type="CDD" id="cd02440">
    <property type="entry name" value="AdoMet_MTases"/>
    <property type="match status" value="1"/>
</dbReference>
<feature type="domain" description="DNA methylase adenine-specific" evidence="7">
    <location>
        <begin position="323"/>
        <end position="588"/>
    </location>
</feature>
<dbReference type="OrthoDB" id="9806213at2"/>
<evidence type="ECO:0000256" key="3">
    <source>
        <dbReference type="ARBA" id="ARBA00022603"/>
    </source>
</evidence>
<dbReference type="PANTHER" id="PTHR33841:SF5">
    <property type="entry name" value="DNA METHYLASE (MODIFICATION METHYLASE) (METHYLTRANSFERASE)-RELATED"/>
    <property type="match status" value="1"/>
</dbReference>
<dbReference type="PRINTS" id="PR00507">
    <property type="entry name" value="N12N6MTFRASE"/>
</dbReference>
<dbReference type="Proteomes" id="UP000442533">
    <property type="component" value="Unassembled WGS sequence"/>
</dbReference>
<dbReference type="RefSeq" id="WP_155066135.1">
    <property type="nucleotide sequence ID" value="NZ_WMIF01000056.1"/>
</dbReference>